<dbReference type="InterPro" id="IPR011604">
    <property type="entry name" value="PDDEXK-like_dom_sf"/>
</dbReference>
<accession>A0A6J5S3M4</accession>
<dbReference type="EMBL" id="LR796879">
    <property type="protein sequence ID" value="CAB4171627.1"/>
    <property type="molecule type" value="Genomic_DNA"/>
</dbReference>
<evidence type="ECO:0000313" key="2">
    <source>
        <dbReference type="EMBL" id="CAB4199924.1"/>
    </source>
</evidence>
<dbReference type="Gene3D" id="3.90.320.10">
    <property type="match status" value="1"/>
</dbReference>
<proteinExistence type="predicted"/>
<evidence type="ECO:0000313" key="3">
    <source>
        <dbReference type="EMBL" id="CAB5228677.1"/>
    </source>
</evidence>
<dbReference type="InterPro" id="IPR021229">
    <property type="entry name" value="DUF2800"/>
</dbReference>
<organism evidence="2">
    <name type="scientific">uncultured Caudovirales phage</name>
    <dbReference type="NCBI Taxonomy" id="2100421"/>
    <lineage>
        <taxon>Viruses</taxon>
        <taxon>Duplodnaviria</taxon>
        <taxon>Heunggongvirae</taxon>
        <taxon>Uroviricota</taxon>
        <taxon>Caudoviricetes</taxon>
        <taxon>Peduoviridae</taxon>
        <taxon>Maltschvirus</taxon>
        <taxon>Maltschvirus maltsch</taxon>
    </lineage>
</organism>
<name>A0A6J5S3M4_9CAUD</name>
<evidence type="ECO:0000313" key="1">
    <source>
        <dbReference type="EMBL" id="CAB4171627.1"/>
    </source>
</evidence>
<gene>
    <name evidence="2" type="ORF">UFOVP1345_16</name>
    <name evidence="3" type="ORF">UFOVP1542_16</name>
    <name evidence="1" type="ORF">UFOVP920_16</name>
</gene>
<reference evidence="2" key="1">
    <citation type="submission" date="2020-05" db="EMBL/GenBank/DDBJ databases">
        <authorList>
            <person name="Chiriac C."/>
            <person name="Salcher M."/>
            <person name="Ghai R."/>
            <person name="Kavagutti S V."/>
        </authorList>
    </citation>
    <scope>NUCLEOTIDE SEQUENCE</scope>
</reference>
<protein>
    <submittedName>
        <fullName evidence="2">Uncharacterized protein</fullName>
    </submittedName>
</protein>
<sequence length="374" mass="40957">MNHSNIVGGSTAKRVMHCPGSVKLVQKMPPQATSKYAAEGTLLHNVIAEVLESEHAPGYFVGREYAGQVLTEELLDEKLFPALAALEDIDPTVDMRFAVETRVGFGDFLPGVFGSTDLLGRLGDRAIVLDWKFGSGVAVTAEENEQLMFYAAAAMRTPSVAWVFEGAKEIECIIVQPPYIRRWVTSFDRIRQFERELAYAVKLAERDDAPLKVGDHCRWCTAKPICPLMNGAAQRALQVQVMALPVAQISEALRTAEMLEQWITDVRALALQTLREGATLPGFKLVAKQSRRQWVDESIAKAALLTHLPESDVIETSLVSPAQAEKKLKKLKLPLPDGLTVSVSSGDTLASEDDSRPPVLLIGRQLSAALSKLV</sequence>
<dbReference type="EMBL" id="LR797298">
    <property type="protein sequence ID" value="CAB4199924.1"/>
    <property type="molecule type" value="Genomic_DNA"/>
</dbReference>
<dbReference type="Pfam" id="PF10926">
    <property type="entry name" value="DUF2800"/>
    <property type="match status" value="1"/>
</dbReference>
<dbReference type="EMBL" id="LR798390">
    <property type="protein sequence ID" value="CAB5228677.1"/>
    <property type="molecule type" value="Genomic_DNA"/>
</dbReference>